<protein>
    <submittedName>
        <fullName evidence="4">Tight junction protein ZO-1</fullName>
    </submittedName>
</protein>
<evidence type="ECO:0000256" key="2">
    <source>
        <dbReference type="SAM" id="MobiDB-lite"/>
    </source>
</evidence>
<dbReference type="OrthoDB" id="427518at2759"/>
<dbReference type="PANTHER" id="PTHR46312:SF2">
    <property type="entry name" value="NUCLEOTIDE-BINDING OLIGOMERIZATION DOMAIN-CONTAINING PROTEIN 2-LIKE"/>
    <property type="match status" value="1"/>
</dbReference>
<comment type="caution">
    <text evidence="4">The sequence shown here is derived from an EMBL/GenBank/DDBJ whole genome shotgun (WGS) entry which is preliminary data.</text>
</comment>
<keyword evidence="5" id="KW-1185">Reference proteome</keyword>
<evidence type="ECO:0000313" key="5">
    <source>
        <dbReference type="Proteomes" id="UP001152320"/>
    </source>
</evidence>
<proteinExistence type="predicted"/>
<sequence>MFTISHYIHFVSYHAYPSLLQAEVFTYSHFKEKIASTLQTDECTKLANFFKIPKDQTDVILSSDKPSENLLYALEEKGILQPYNVERLRDAFVNLEIYTFCLYVAEIYQKTRAQSTSYGRFLATLSAHLTASIPADLCNFFSISDEKKSKIISSQNPGLSLLLSLDEMGVIKISEVGALVEPLRKKQLVQAVAKIHEYQLIVEEAERLLQKREDLTEEGKKDIFIQGLKKKIYSWYETMTPVPWKKSCKWKSTELFIACSLILTDKKAKGMSAPSEPDIKMQYTEIFSHENLKSEIRIILEGDPGSGKTMLMSQLAYDWCLGKFKDIEVLILLPLKFVEQKSIVQAIKDFYFPEDERFSVSDIESFLSNRAISKYLLLDGLEEYNDGMIEREQSEVTRIMLKFKYPTCKVVISSRSDYAKHLPKCTTLKLAKFSDDERNSYIQKVFPDKPMTKVKVRKAIKDNPFIRDLCSIPLLFVLVVHNIESMLKLGMGRFDRVTPFVKNMVDTLCPVGTSVTKTEELALEYGKTKRTTLEELAYNGLCRGHQQLFWQKDFVELTISNSKDWIDAGVLVVEESSGAAVTENMDQDLTGITAAKREDVSVAKQGKHPTPSSTGAVARLPSDVSVKSKSASSLGAGSKRDSETRTEAGDSKLQSETMLTGGSTAKHVPQQVRFLHKIIQEWFAANHLAYTISRYRGESYVERFINEQLPLIDPSDLHFVLRFTVALQPPCCHLIIKYLLRSYSKEGNIPEHIMDCIFLCFAEYEGESGSNMLDTVAKVCKEDITIFRKNSRLLQQAKVRFMELASICGILSRKLQLSDVVVSASSNALEFSSGIMMEAQDTLEEIEIIDRGGAVTKEDSKKVVKFITKCPLIRQACFTSPSEPPLLDKRTVSFLREDEKTVTWKTGSQKSRTFNTIKETWMIGSETSTTSKTSTGADSDWTTLEAKGIISTNGGIIEIPNTGVQLEIPPNALPEGMHQCNICMRIIPPDSSDKASTDFTINSSVIVELLPDNLTFQHQVKLSIPHCFQLKKEAKPVAKLFMSHHKEGARPIWKEKTDQPYELTDTRCVISLDSFCWVKYYVDGRVVDGKRLKVYAAGKKLFPSESVYVAEVGYYPDVPGGGQKLRSNPQLLVASKKSFVFFREGEQPLKLLLQKIVPSKWRHLQETQNPKEIPFEYIAQGEERSCPFVFMKDSQGPAFPIFIFRACQGSRGVRLLDRPKIWVSKMHLGQEDEQVPEV</sequence>
<evidence type="ECO:0000256" key="1">
    <source>
        <dbReference type="SAM" id="Coils"/>
    </source>
</evidence>
<dbReference type="SUPFAM" id="SSF52540">
    <property type="entry name" value="P-loop containing nucleoside triphosphate hydrolases"/>
    <property type="match status" value="1"/>
</dbReference>
<dbReference type="Proteomes" id="UP001152320">
    <property type="component" value="Chromosome 10"/>
</dbReference>
<reference evidence="4" key="1">
    <citation type="submission" date="2021-10" db="EMBL/GenBank/DDBJ databases">
        <title>Tropical sea cucumber genome reveals ecological adaptation and Cuvierian tubules defense mechanism.</title>
        <authorList>
            <person name="Chen T."/>
        </authorList>
    </citation>
    <scope>NUCLEOTIDE SEQUENCE</scope>
    <source>
        <strain evidence="4">Nanhai2018</strain>
        <tissue evidence="4">Muscle</tissue>
    </source>
</reference>
<dbReference type="Pfam" id="PF00791">
    <property type="entry name" value="ZU5"/>
    <property type="match status" value="1"/>
</dbReference>
<dbReference type="CDD" id="cd01120">
    <property type="entry name" value="RecA-like_superfamily"/>
    <property type="match status" value="1"/>
</dbReference>
<feature type="compositionally biased region" description="Basic and acidic residues" evidence="2">
    <location>
        <begin position="638"/>
        <end position="650"/>
    </location>
</feature>
<accession>A0A9Q1BY19</accession>
<feature type="region of interest" description="Disordered" evidence="2">
    <location>
        <begin position="600"/>
        <end position="658"/>
    </location>
</feature>
<dbReference type="Gene3D" id="3.40.50.300">
    <property type="entry name" value="P-loop containing nucleotide triphosphate hydrolases"/>
    <property type="match status" value="1"/>
</dbReference>
<evidence type="ECO:0000313" key="4">
    <source>
        <dbReference type="EMBL" id="KAJ8034674.1"/>
    </source>
</evidence>
<dbReference type="EMBL" id="JAIZAY010000010">
    <property type="protein sequence ID" value="KAJ8034674.1"/>
    <property type="molecule type" value="Genomic_DNA"/>
</dbReference>
<dbReference type="AlphaFoldDB" id="A0A9Q1BY19"/>
<organism evidence="4 5">
    <name type="scientific">Holothuria leucospilota</name>
    <name type="common">Black long sea cucumber</name>
    <name type="synonym">Mertensiothuria leucospilota</name>
    <dbReference type="NCBI Taxonomy" id="206669"/>
    <lineage>
        <taxon>Eukaryota</taxon>
        <taxon>Metazoa</taxon>
        <taxon>Echinodermata</taxon>
        <taxon>Eleutherozoa</taxon>
        <taxon>Echinozoa</taxon>
        <taxon>Holothuroidea</taxon>
        <taxon>Aspidochirotacea</taxon>
        <taxon>Aspidochirotida</taxon>
        <taxon>Holothuriidae</taxon>
        <taxon>Holothuria</taxon>
    </lineage>
</organism>
<evidence type="ECO:0000259" key="3">
    <source>
        <dbReference type="PROSITE" id="PS51145"/>
    </source>
</evidence>
<dbReference type="Gene3D" id="2.60.220.30">
    <property type="match status" value="1"/>
</dbReference>
<dbReference type="InterPro" id="IPR007111">
    <property type="entry name" value="NACHT_NTPase"/>
</dbReference>
<feature type="compositionally biased region" description="Low complexity" evidence="2">
    <location>
        <begin position="622"/>
        <end position="637"/>
    </location>
</feature>
<name>A0A9Q1BY19_HOLLE</name>
<dbReference type="PANTHER" id="PTHR46312">
    <property type="entry name" value="NACHT DOMAIN-CONTAINING PROTEIN"/>
    <property type="match status" value="1"/>
</dbReference>
<dbReference type="InterPro" id="IPR027417">
    <property type="entry name" value="P-loop_NTPase"/>
</dbReference>
<dbReference type="InterPro" id="IPR000906">
    <property type="entry name" value="ZU5_dom"/>
</dbReference>
<dbReference type="Pfam" id="PF05729">
    <property type="entry name" value="NACHT"/>
    <property type="match status" value="1"/>
</dbReference>
<feature type="domain" description="ZU5" evidence="3">
    <location>
        <begin position="944"/>
        <end position="1084"/>
    </location>
</feature>
<gene>
    <name evidence="4" type="ORF">HOLleu_21608</name>
</gene>
<feature type="coiled-coil region" evidence="1">
    <location>
        <begin position="188"/>
        <end position="218"/>
    </location>
</feature>
<keyword evidence="1" id="KW-0175">Coiled coil</keyword>
<dbReference type="PROSITE" id="PS51145">
    <property type="entry name" value="ZU5"/>
    <property type="match status" value="1"/>
</dbReference>